<dbReference type="EMBL" id="JAUSTU010000005">
    <property type="protein sequence ID" value="MDQ0155068.1"/>
    <property type="molecule type" value="Genomic_DNA"/>
</dbReference>
<proteinExistence type="predicted"/>
<organism evidence="8 9">
    <name type="scientific">Anoxybacillus andreesenii</name>
    <dbReference type="NCBI Taxonomy" id="1325932"/>
    <lineage>
        <taxon>Bacteria</taxon>
        <taxon>Bacillati</taxon>
        <taxon>Bacillota</taxon>
        <taxon>Bacilli</taxon>
        <taxon>Bacillales</taxon>
        <taxon>Anoxybacillaceae</taxon>
        <taxon>Anoxybacillus</taxon>
    </lineage>
</organism>
<evidence type="ECO:0000256" key="6">
    <source>
        <dbReference type="SAM" id="Phobius"/>
    </source>
</evidence>
<keyword evidence="9" id="KW-1185">Reference proteome</keyword>
<evidence type="ECO:0000256" key="5">
    <source>
        <dbReference type="ARBA" id="ARBA00023136"/>
    </source>
</evidence>
<evidence type="ECO:0000256" key="1">
    <source>
        <dbReference type="ARBA" id="ARBA00004651"/>
    </source>
</evidence>
<dbReference type="InterPro" id="IPR027379">
    <property type="entry name" value="CLS_N"/>
</dbReference>
<comment type="subcellular location">
    <subcellularLocation>
        <location evidence="1">Cell membrane</location>
        <topology evidence="1">Multi-pass membrane protein</topology>
    </subcellularLocation>
</comment>
<keyword evidence="4 6" id="KW-1133">Transmembrane helix</keyword>
<comment type="caution">
    <text evidence="8">The sequence shown here is derived from an EMBL/GenBank/DDBJ whole genome shotgun (WGS) entry which is preliminary data.</text>
</comment>
<dbReference type="Proteomes" id="UP001231362">
    <property type="component" value="Unassembled WGS sequence"/>
</dbReference>
<keyword evidence="2" id="KW-1003">Cell membrane</keyword>
<dbReference type="Pfam" id="PF13396">
    <property type="entry name" value="PLDc_N"/>
    <property type="match status" value="1"/>
</dbReference>
<protein>
    <recommendedName>
        <fullName evidence="7">Cardiolipin synthase N-terminal domain-containing protein</fullName>
    </recommendedName>
</protein>
<feature type="domain" description="Cardiolipin synthase N-terminal" evidence="7">
    <location>
        <begin position="21"/>
        <end position="63"/>
    </location>
</feature>
<accession>A0ABT9V288</accession>
<evidence type="ECO:0000256" key="2">
    <source>
        <dbReference type="ARBA" id="ARBA00022475"/>
    </source>
</evidence>
<name>A0ABT9V288_9BACL</name>
<gene>
    <name evidence="8" type="ORF">J2S07_001372</name>
</gene>
<feature type="transmembrane region" description="Helical" evidence="6">
    <location>
        <begin position="42"/>
        <end position="61"/>
    </location>
</feature>
<sequence length="66" mass="7633">MEILESINWGILLPILVIQLILLVVAIIDLIRIEKTNGPKWLWVLLILFVNIIGPVLYFVIGRRNQ</sequence>
<evidence type="ECO:0000256" key="4">
    <source>
        <dbReference type="ARBA" id="ARBA00022989"/>
    </source>
</evidence>
<evidence type="ECO:0000313" key="9">
    <source>
        <dbReference type="Proteomes" id="UP001231362"/>
    </source>
</evidence>
<keyword evidence="3 6" id="KW-0812">Transmembrane</keyword>
<evidence type="ECO:0000313" key="8">
    <source>
        <dbReference type="EMBL" id="MDQ0155068.1"/>
    </source>
</evidence>
<evidence type="ECO:0000256" key="3">
    <source>
        <dbReference type="ARBA" id="ARBA00022692"/>
    </source>
</evidence>
<feature type="transmembrane region" description="Helical" evidence="6">
    <location>
        <begin position="6"/>
        <end position="30"/>
    </location>
</feature>
<dbReference type="RefSeq" id="WP_307149645.1">
    <property type="nucleotide sequence ID" value="NZ_JAUSTU010000005.1"/>
</dbReference>
<evidence type="ECO:0000259" key="7">
    <source>
        <dbReference type="Pfam" id="PF13396"/>
    </source>
</evidence>
<keyword evidence="5 6" id="KW-0472">Membrane</keyword>
<reference evidence="8 9" key="1">
    <citation type="submission" date="2023-07" db="EMBL/GenBank/DDBJ databases">
        <title>Genomic Encyclopedia of Type Strains, Phase IV (KMG-IV): sequencing the most valuable type-strain genomes for metagenomic binning, comparative biology and taxonomic classification.</title>
        <authorList>
            <person name="Goeker M."/>
        </authorList>
    </citation>
    <scope>NUCLEOTIDE SEQUENCE [LARGE SCALE GENOMIC DNA]</scope>
    <source>
        <strain evidence="8 9">DSM 23948</strain>
    </source>
</reference>